<feature type="transmembrane region" description="Helical" evidence="1">
    <location>
        <begin position="131"/>
        <end position="149"/>
    </location>
</feature>
<dbReference type="Pfam" id="PF04307">
    <property type="entry name" value="YdjM"/>
    <property type="match status" value="1"/>
</dbReference>
<keyword evidence="1" id="KW-0472">Membrane</keyword>
<evidence type="ECO:0000313" key="2">
    <source>
        <dbReference type="EMBL" id="MCU4717710.1"/>
    </source>
</evidence>
<protein>
    <submittedName>
        <fullName evidence="3">Metal-dependent hydrolase</fullName>
    </submittedName>
</protein>
<name>A0AAE3IAW5_9EURY</name>
<feature type="transmembrane region" description="Helical" evidence="1">
    <location>
        <begin position="79"/>
        <end position="99"/>
    </location>
</feature>
<dbReference type="RefSeq" id="WP_315908470.1">
    <property type="nucleotide sequence ID" value="NZ_JAOPKC010000004.1"/>
</dbReference>
<evidence type="ECO:0000256" key="1">
    <source>
        <dbReference type="SAM" id="Phobius"/>
    </source>
</evidence>
<dbReference type="GO" id="GO:0016787">
    <property type="term" value="F:hydrolase activity"/>
    <property type="evidence" value="ECO:0007669"/>
    <property type="project" value="UniProtKB-KW"/>
</dbReference>
<keyword evidence="4" id="KW-1185">Reference proteome</keyword>
<dbReference type="InterPro" id="IPR007404">
    <property type="entry name" value="YdjM-like"/>
</dbReference>
<dbReference type="AlphaFoldDB" id="A0AAE3IAW5"/>
<proteinExistence type="predicted"/>
<dbReference type="Proteomes" id="UP001209746">
    <property type="component" value="Unassembled WGS sequence"/>
</dbReference>
<feature type="transmembrane region" description="Helical" evidence="1">
    <location>
        <begin position="156"/>
        <end position="175"/>
    </location>
</feature>
<feature type="transmembrane region" description="Helical" evidence="1">
    <location>
        <begin position="341"/>
        <end position="363"/>
    </location>
</feature>
<accession>A0AAE3IAW5</accession>
<keyword evidence="1" id="KW-0812">Transmembrane</keyword>
<gene>
    <name evidence="3" type="ORF">OB914_07245</name>
    <name evidence="2" type="ORF">OB916_06480</name>
</gene>
<comment type="caution">
    <text evidence="3">The sequence shown here is derived from an EMBL/GenBank/DDBJ whole genome shotgun (WGS) entry which is preliminary data.</text>
</comment>
<feature type="transmembrane region" description="Helical" evidence="1">
    <location>
        <begin position="206"/>
        <end position="230"/>
    </location>
</feature>
<dbReference type="EMBL" id="JAOPKC010000004">
    <property type="protein sequence ID" value="MCU4717710.1"/>
    <property type="molecule type" value="Genomic_DNA"/>
</dbReference>
<evidence type="ECO:0000313" key="5">
    <source>
        <dbReference type="Proteomes" id="UP001209746"/>
    </source>
</evidence>
<evidence type="ECO:0000313" key="3">
    <source>
        <dbReference type="EMBL" id="MCU4726761.1"/>
    </source>
</evidence>
<feature type="transmembrane region" description="Helical" evidence="1">
    <location>
        <begin position="106"/>
        <end position="125"/>
    </location>
</feature>
<feature type="transmembrane region" description="Helical" evidence="1">
    <location>
        <begin position="266"/>
        <end position="291"/>
    </location>
</feature>
<dbReference type="Proteomes" id="UP001208186">
    <property type="component" value="Unassembled WGS sequence"/>
</dbReference>
<sequence>MFIGHALLAFALATLFADWRGWPARRALALGLVAGSFAAIPDVDMIYTAVALDVGRLNAGTLTQPSVFWDASRAVHRSITHSLLIALAAGPAFGAWAAGTSTSRRWLAVRGIASVFLASLVWAAWLYSGLSGAVVIGTFVVAGLVLARLARTRTGLSGSTVALVATAGLLSHPWGDLVTGDPPRLLYPLDVQVVEQTVLLHADPTIHLLGAFALELSVIWLAAVAVARVADRSPTVLLDPRAAIGVVYGVAAIVLVPPTLDVSYHFVFTILGVGAATGVLAAFPGSVSALAQRLRRGRWGSITGWNPARYFRLSWMDPPRLYAPSVDLDRLLDRYPSPFEAIFAALGAVTIALWSYGVVYVLFVA</sequence>
<keyword evidence="1" id="KW-1133">Transmembrane helix</keyword>
<evidence type="ECO:0000313" key="4">
    <source>
        <dbReference type="Proteomes" id="UP001208186"/>
    </source>
</evidence>
<feature type="transmembrane region" description="Helical" evidence="1">
    <location>
        <begin position="242"/>
        <end position="260"/>
    </location>
</feature>
<keyword evidence="3" id="KW-0378">Hydrolase</keyword>
<dbReference type="EMBL" id="JAOPKD010000005">
    <property type="protein sequence ID" value="MCU4726761.1"/>
    <property type="molecule type" value="Genomic_DNA"/>
</dbReference>
<organism evidence="3 5">
    <name type="scientific">Halapricum hydrolyticum</name>
    <dbReference type="NCBI Taxonomy" id="2979991"/>
    <lineage>
        <taxon>Archaea</taxon>
        <taxon>Methanobacteriati</taxon>
        <taxon>Methanobacteriota</taxon>
        <taxon>Stenosarchaea group</taxon>
        <taxon>Halobacteria</taxon>
        <taxon>Halobacteriales</taxon>
        <taxon>Haloarculaceae</taxon>
        <taxon>Halapricum</taxon>
    </lineage>
</organism>
<reference evidence="3" key="1">
    <citation type="submission" date="2023-02" db="EMBL/GenBank/DDBJ databases">
        <title>Enrichment on poylsaccharides allowed isolation of novel metabolic and taxonomic groups of Haloarchaea.</title>
        <authorList>
            <person name="Sorokin D.Y."/>
            <person name="Elcheninov A.G."/>
            <person name="Khizhniak T.V."/>
            <person name="Kolganova T.V."/>
            <person name="Kublanov I.V."/>
        </authorList>
    </citation>
    <scope>NUCLEOTIDE SEQUENCE</scope>
    <source>
        <strain evidence="2 4">HArc-curdl5-1</strain>
        <strain evidence="3">HArc-curdl7</strain>
    </source>
</reference>